<evidence type="ECO:0000256" key="2">
    <source>
        <dbReference type="ARBA" id="ARBA00023002"/>
    </source>
</evidence>
<comment type="similarity">
    <text evidence="1">Belongs to the aldehyde dehydrogenase family.</text>
</comment>
<dbReference type="KEGG" id="htq:FRZ44_49550"/>
<dbReference type="Gene3D" id="3.40.309.10">
    <property type="entry name" value="Aldehyde Dehydrogenase, Chain A, domain 2"/>
    <property type="match status" value="1"/>
</dbReference>
<feature type="domain" description="Aldehyde dehydrogenase" evidence="3">
    <location>
        <begin position="34"/>
        <end position="498"/>
    </location>
</feature>
<dbReference type="EMBL" id="CP042906">
    <property type="protein sequence ID" value="QEX19640.1"/>
    <property type="molecule type" value="Genomic_DNA"/>
</dbReference>
<dbReference type="Pfam" id="PF00171">
    <property type="entry name" value="Aldedh"/>
    <property type="match status" value="1"/>
</dbReference>
<accession>A0A5J6MU98</accession>
<dbReference type="CDD" id="cd07112">
    <property type="entry name" value="ALDH_GABALDH-PuuC"/>
    <property type="match status" value="1"/>
</dbReference>
<dbReference type="SUPFAM" id="SSF53720">
    <property type="entry name" value="ALDH-like"/>
    <property type="match status" value="1"/>
</dbReference>
<dbReference type="InterPro" id="IPR015590">
    <property type="entry name" value="Aldehyde_DH_dom"/>
</dbReference>
<dbReference type="InterPro" id="IPR016162">
    <property type="entry name" value="Ald_DH_N"/>
</dbReference>
<organism evidence="4 5">
    <name type="scientific">Hypericibacter terrae</name>
    <dbReference type="NCBI Taxonomy" id="2602015"/>
    <lineage>
        <taxon>Bacteria</taxon>
        <taxon>Pseudomonadati</taxon>
        <taxon>Pseudomonadota</taxon>
        <taxon>Alphaproteobacteria</taxon>
        <taxon>Rhodospirillales</taxon>
        <taxon>Dongiaceae</taxon>
        <taxon>Hypericibacter</taxon>
    </lineage>
</organism>
<dbReference type="InterPro" id="IPR016163">
    <property type="entry name" value="Ald_DH_C"/>
</dbReference>
<dbReference type="FunFam" id="3.40.309.10:FF:000012">
    <property type="entry name" value="Betaine aldehyde dehydrogenase"/>
    <property type="match status" value="1"/>
</dbReference>
<name>A0A5J6MU98_9PROT</name>
<dbReference type="RefSeq" id="WP_151179691.1">
    <property type="nucleotide sequence ID" value="NZ_CP042906.1"/>
</dbReference>
<dbReference type="PROSITE" id="PS00070">
    <property type="entry name" value="ALDEHYDE_DEHYDR_CYS"/>
    <property type="match status" value="1"/>
</dbReference>
<protein>
    <submittedName>
        <fullName evidence="4">Gamma-glutamyl-gamma-aminobutyraldehyde dehydrogenase</fullName>
    </submittedName>
</protein>
<evidence type="ECO:0000256" key="1">
    <source>
        <dbReference type="ARBA" id="ARBA00009986"/>
    </source>
</evidence>
<reference evidence="4 5" key="1">
    <citation type="submission" date="2019-08" db="EMBL/GenBank/DDBJ databases">
        <title>Hyperibacter terrae gen. nov., sp. nov. and Hyperibacter viscosus sp. nov., two new members in the family Rhodospirillaceae isolated from the rhizosphere of Hypericum perforatum.</title>
        <authorList>
            <person name="Noviana Z."/>
        </authorList>
    </citation>
    <scope>NUCLEOTIDE SEQUENCE [LARGE SCALE GENOMIC DNA]</scope>
    <source>
        <strain evidence="4 5">R5913</strain>
    </source>
</reference>
<keyword evidence="5" id="KW-1185">Reference proteome</keyword>
<dbReference type="FunFam" id="3.40.605.10:FF:000001">
    <property type="entry name" value="Aldehyde dehydrogenase 1"/>
    <property type="match status" value="1"/>
</dbReference>
<sequence length="503" mass="54764">MDLEQAKKLGKKDWHKLAGKIKPETRNFIDGKFVPAKKGKTFESINPVNGDVIAEVARSDASDVDAAVKSGRKAFKSGVWSRMAPRDRMDVLYRFSSLIREHAVDFALLDVLNMGKPVSDMLNSDVPGAALTFQFMGECIDKIFGQVTATAASEFHYIVREPLGVVGCIVPWNYPLMMASWKIAPALATGNSVVLKPAEQSPLSANLMAKLFMEAGGPAGVLNVVHGFGEEVGKPLALHLDVDKIAFTGSTEIGKLLMIYAGQSNMKRVTTECGGKTPQIIMGDANLDTAVNYAIAGIYGNQGEVCNAGSRLLVEKKVHDEFLDLFTKRAKTVFQPGDPFDPSTQMGPLVTKDQQKRVLNYIDIGKKEGAKLCFGGGVPKGLEKGAYVQPTLFAGVKNDMRIAQEEIFGPVAAVLPFKNIDEAIEIANDSLYGLAASVWTKNIDTAHKAARDLQSGVVWVNCFDHGDMTMQWGGYKQSGQGRDKCFESMLLHTQTKSVWIHLD</sequence>
<gene>
    <name evidence="4" type="ORF">FRZ44_49550</name>
</gene>
<proteinExistence type="inferred from homology"/>
<evidence type="ECO:0000313" key="4">
    <source>
        <dbReference type="EMBL" id="QEX19640.1"/>
    </source>
</evidence>
<evidence type="ECO:0000313" key="5">
    <source>
        <dbReference type="Proteomes" id="UP000326202"/>
    </source>
</evidence>
<evidence type="ECO:0000259" key="3">
    <source>
        <dbReference type="Pfam" id="PF00171"/>
    </source>
</evidence>
<dbReference type="PANTHER" id="PTHR11699">
    <property type="entry name" value="ALDEHYDE DEHYDROGENASE-RELATED"/>
    <property type="match status" value="1"/>
</dbReference>
<keyword evidence="2" id="KW-0560">Oxidoreductase</keyword>
<dbReference type="Proteomes" id="UP000326202">
    <property type="component" value="Chromosome"/>
</dbReference>
<dbReference type="InterPro" id="IPR016161">
    <property type="entry name" value="Ald_DH/histidinol_DH"/>
</dbReference>
<dbReference type="Gene3D" id="3.40.605.10">
    <property type="entry name" value="Aldehyde Dehydrogenase, Chain A, domain 1"/>
    <property type="match status" value="1"/>
</dbReference>
<dbReference type="GO" id="GO:0004030">
    <property type="term" value="F:aldehyde dehydrogenase [NAD(P)+] activity"/>
    <property type="evidence" value="ECO:0007669"/>
    <property type="project" value="UniProtKB-ARBA"/>
</dbReference>
<dbReference type="OrthoDB" id="9772584at2"/>
<dbReference type="InterPro" id="IPR016160">
    <property type="entry name" value="Ald_DH_CS_CYS"/>
</dbReference>
<dbReference type="AlphaFoldDB" id="A0A5J6MU98"/>